<protein>
    <recommendedName>
        <fullName evidence="3">IFT172</fullName>
    </recommendedName>
</protein>
<proteinExistence type="predicted"/>
<dbReference type="Proteomes" id="UP000593567">
    <property type="component" value="Unassembled WGS sequence"/>
</dbReference>
<accession>A0A7J7KT74</accession>
<organism evidence="1 2">
    <name type="scientific">Bugula neritina</name>
    <name type="common">Brown bryozoan</name>
    <name type="synonym">Sertularia neritina</name>
    <dbReference type="NCBI Taxonomy" id="10212"/>
    <lineage>
        <taxon>Eukaryota</taxon>
        <taxon>Metazoa</taxon>
        <taxon>Spiralia</taxon>
        <taxon>Lophotrochozoa</taxon>
        <taxon>Bryozoa</taxon>
        <taxon>Gymnolaemata</taxon>
        <taxon>Cheilostomatida</taxon>
        <taxon>Flustrina</taxon>
        <taxon>Buguloidea</taxon>
        <taxon>Bugulidae</taxon>
        <taxon>Bugula</taxon>
    </lineage>
</organism>
<reference evidence="1" key="1">
    <citation type="submission" date="2020-06" db="EMBL/GenBank/DDBJ databases">
        <title>Draft genome of Bugula neritina, a colonial animal packing powerful symbionts and potential medicines.</title>
        <authorList>
            <person name="Rayko M."/>
        </authorList>
    </citation>
    <scope>NUCLEOTIDE SEQUENCE [LARGE SCALE GENOMIC DNA]</scope>
    <source>
        <strain evidence="1">Kwan_BN1</strain>
    </source>
</reference>
<dbReference type="AlphaFoldDB" id="A0A7J7KT74"/>
<name>A0A7J7KT74_BUGNE</name>
<evidence type="ECO:0000313" key="1">
    <source>
        <dbReference type="EMBL" id="KAF6041406.1"/>
    </source>
</evidence>
<keyword evidence="2" id="KW-1185">Reference proteome</keyword>
<gene>
    <name evidence="1" type="ORF">EB796_000278</name>
</gene>
<sequence>MYLEDEGKFQEAEQCFIKASKPKEAVLMYVHSQNWEQLRELQKSTTLTQLQTYSLDRQDTHSRRESFKRLSLFC</sequence>
<dbReference type="OrthoDB" id="2186662at2759"/>
<dbReference type="EMBL" id="VXIV02000050">
    <property type="protein sequence ID" value="KAF6041406.1"/>
    <property type="molecule type" value="Genomic_DNA"/>
</dbReference>
<evidence type="ECO:0008006" key="3">
    <source>
        <dbReference type="Google" id="ProtNLM"/>
    </source>
</evidence>
<comment type="caution">
    <text evidence="1">The sequence shown here is derived from an EMBL/GenBank/DDBJ whole genome shotgun (WGS) entry which is preliminary data.</text>
</comment>
<evidence type="ECO:0000313" key="2">
    <source>
        <dbReference type="Proteomes" id="UP000593567"/>
    </source>
</evidence>